<evidence type="ECO:0000256" key="14">
    <source>
        <dbReference type="PROSITE-ProRule" id="PRU00560"/>
    </source>
</evidence>
<keyword evidence="10 13" id="KW-0413">Isomerase</keyword>
<dbReference type="InterPro" id="IPR011604">
    <property type="entry name" value="PDDEXK-like_dom_sf"/>
</dbReference>
<keyword evidence="5 13" id="KW-0347">Helicase</keyword>
<evidence type="ECO:0000256" key="5">
    <source>
        <dbReference type="ARBA" id="ARBA00022806"/>
    </source>
</evidence>
<dbReference type="PROSITE" id="PS51217">
    <property type="entry name" value="UVRD_HELICASE_CTER"/>
    <property type="match status" value="1"/>
</dbReference>
<dbReference type="FunFam" id="3.40.50.300:FF:001236">
    <property type="entry name" value="ATP-dependent helicase/nuclease subunit A"/>
    <property type="match status" value="1"/>
</dbReference>
<dbReference type="GO" id="GO:0033202">
    <property type="term" value="C:DNA helicase complex"/>
    <property type="evidence" value="ECO:0007669"/>
    <property type="project" value="TreeGrafter"/>
</dbReference>
<evidence type="ECO:0000256" key="13">
    <source>
        <dbReference type="HAMAP-Rule" id="MF_01451"/>
    </source>
</evidence>
<evidence type="ECO:0000256" key="6">
    <source>
        <dbReference type="ARBA" id="ARBA00022839"/>
    </source>
</evidence>
<dbReference type="OrthoDB" id="9810135at2"/>
<dbReference type="InterPro" id="IPR014152">
    <property type="entry name" value="AddA"/>
</dbReference>
<protein>
    <recommendedName>
        <fullName evidence="13">ATP-dependent helicase/nuclease subunit A</fullName>
        <ecNumber evidence="13">3.1.-.-</ecNumber>
        <ecNumber evidence="13">5.6.2.4</ecNumber>
    </recommendedName>
    <alternativeName>
        <fullName evidence="13">ATP-dependent helicase/nuclease AddA</fullName>
    </alternativeName>
    <alternativeName>
        <fullName evidence="13">DNA 3'-5' helicase AddA</fullName>
    </alternativeName>
</protein>
<dbReference type="GO" id="GO:0008408">
    <property type="term" value="F:3'-5' exonuclease activity"/>
    <property type="evidence" value="ECO:0007669"/>
    <property type="project" value="UniProtKB-UniRule"/>
</dbReference>
<keyword evidence="1 13" id="KW-0540">Nuclease</keyword>
<feature type="binding site" evidence="14">
    <location>
        <begin position="22"/>
        <end position="29"/>
    </location>
    <ligand>
        <name>ATP</name>
        <dbReference type="ChEBI" id="CHEBI:30616"/>
    </ligand>
</feature>
<evidence type="ECO:0000256" key="1">
    <source>
        <dbReference type="ARBA" id="ARBA00022722"/>
    </source>
</evidence>
<evidence type="ECO:0000259" key="15">
    <source>
        <dbReference type="PROSITE" id="PS51198"/>
    </source>
</evidence>
<dbReference type="RefSeq" id="WP_132373156.1">
    <property type="nucleotide sequence ID" value="NZ_SMAN01000033.1"/>
</dbReference>
<gene>
    <name evidence="13" type="primary">addA</name>
    <name evidence="17" type="ORF">EDD68_13312</name>
</gene>
<comment type="cofactor">
    <cofactor evidence="13">
        <name>Mg(2+)</name>
        <dbReference type="ChEBI" id="CHEBI:18420"/>
    </cofactor>
</comment>
<dbReference type="PANTHER" id="PTHR11070">
    <property type="entry name" value="UVRD / RECB / PCRA DNA HELICASE FAMILY MEMBER"/>
    <property type="match status" value="1"/>
</dbReference>
<keyword evidence="6 13" id="KW-0269">Exonuclease</keyword>
<keyword evidence="9 13" id="KW-0234">DNA repair</keyword>
<evidence type="ECO:0000313" key="17">
    <source>
        <dbReference type="EMBL" id="TCT16695.1"/>
    </source>
</evidence>
<evidence type="ECO:0000313" key="18">
    <source>
        <dbReference type="Proteomes" id="UP000294650"/>
    </source>
</evidence>
<dbReference type="GO" id="GO:0000724">
    <property type="term" value="P:double-strand break repair via homologous recombination"/>
    <property type="evidence" value="ECO:0007669"/>
    <property type="project" value="UniProtKB-UniRule"/>
</dbReference>
<comment type="similarity">
    <text evidence="13">Belongs to the helicase family. AddA subfamily.</text>
</comment>
<dbReference type="GO" id="GO:0016887">
    <property type="term" value="F:ATP hydrolysis activity"/>
    <property type="evidence" value="ECO:0007669"/>
    <property type="project" value="RHEA"/>
</dbReference>
<dbReference type="Pfam" id="PF00580">
    <property type="entry name" value="UvrD-helicase"/>
    <property type="match status" value="1"/>
</dbReference>
<dbReference type="SUPFAM" id="SSF52540">
    <property type="entry name" value="P-loop containing nucleoside triphosphate hydrolases"/>
    <property type="match status" value="1"/>
</dbReference>
<dbReference type="Proteomes" id="UP000294650">
    <property type="component" value="Unassembled WGS sequence"/>
</dbReference>
<keyword evidence="18" id="KW-1185">Reference proteome</keyword>
<dbReference type="GO" id="GO:0005829">
    <property type="term" value="C:cytosol"/>
    <property type="evidence" value="ECO:0007669"/>
    <property type="project" value="TreeGrafter"/>
</dbReference>
<evidence type="ECO:0000256" key="4">
    <source>
        <dbReference type="ARBA" id="ARBA00022801"/>
    </source>
</evidence>
<dbReference type="Gene3D" id="3.90.320.10">
    <property type="match status" value="1"/>
</dbReference>
<comment type="subunit">
    <text evidence="13">Heterodimer of AddA and AddB/RexB.</text>
</comment>
<dbReference type="PANTHER" id="PTHR11070:SF48">
    <property type="entry name" value="ATP-DEPENDENT HELICASE_NUCLEASE SUBUNIT A"/>
    <property type="match status" value="1"/>
</dbReference>
<keyword evidence="8 13" id="KW-0238">DNA-binding</keyword>
<dbReference type="InterPro" id="IPR014016">
    <property type="entry name" value="UvrD-like_ATP-bd"/>
</dbReference>
<comment type="catalytic activity">
    <reaction evidence="11 13">
        <text>Couples ATP hydrolysis with the unwinding of duplex DNA by translocating in the 3'-5' direction.</text>
        <dbReference type="EC" id="5.6.2.4"/>
    </reaction>
</comment>
<evidence type="ECO:0000256" key="2">
    <source>
        <dbReference type="ARBA" id="ARBA00022741"/>
    </source>
</evidence>
<dbReference type="InterPro" id="IPR000212">
    <property type="entry name" value="DNA_helicase_UvrD/REP"/>
</dbReference>
<dbReference type="AlphaFoldDB" id="A0A4R3MN81"/>
<evidence type="ECO:0000256" key="9">
    <source>
        <dbReference type="ARBA" id="ARBA00023204"/>
    </source>
</evidence>
<keyword evidence="3 13" id="KW-0227">DNA damage</keyword>
<dbReference type="InterPro" id="IPR038726">
    <property type="entry name" value="PDDEXK_AddAB-type"/>
</dbReference>
<dbReference type="FunFam" id="3.40.50.300:FF:001196">
    <property type="entry name" value="ATP-dependent helicase/nuclease subunit A"/>
    <property type="match status" value="1"/>
</dbReference>
<dbReference type="GO" id="GO:0043138">
    <property type="term" value="F:3'-5' DNA helicase activity"/>
    <property type="evidence" value="ECO:0007669"/>
    <property type="project" value="UniProtKB-UniRule"/>
</dbReference>
<evidence type="ECO:0000256" key="3">
    <source>
        <dbReference type="ARBA" id="ARBA00022763"/>
    </source>
</evidence>
<dbReference type="InterPro" id="IPR011335">
    <property type="entry name" value="Restrct_endonuc-II-like"/>
</dbReference>
<dbReference type="EC" id="5.6.2.4" evidence="13"/>
<dbReference type="GO" id="GO:0005524">
    <property type="term" value="F:ATP binding"/>
    <property type="evidence" value="ECO:0007669"/>
    <property type="project" value="UniProtKB-UniRule"/>
</dbReference>
<feature type="domain" description="UvrD-like helicase C-terminal" evidence="16">
    <location>
        <begin position="503"/>
        <end position="804"/>
    </location>
</feature>
<evidence type="ECO:0000256" key="10">
    <source>
        <dbReference type="ARBA" id="ARBA00023235"/>
    </source>
</evidence>
<dbReference type="SUPFAM" id="SSF52980">
    <property type="entry name" value="Restriction endonuclease-like"/>
    <property type="match status" value="1"/>
</dbReference>
<proteinExistence type="inferred from homology"/>
<dbReference type="InterPro" id="IPR027417">
    <property type="entry name" value="P-loop_NTPase"/>
</dbReference>
<sequence>MKWTAEQEKAIYTDGTDILVSAAAGSGKTAVLVERIIQKLINPDHPVHIDELLIVTFTNAAAQEMRTRIGTALENALKQNPHSHHLKRQLSLLQNAHISTLHAFCMDVVRKYSYQLDIDPNFRIADEVEADLLQQDVLEEMFEDWYGKEGEERARFFAVVDRFSSDRHDQEVEELILKLYEFASQNPWPEDWLDRMTDMYNIGTDEEEKGHVWFEVVKGELKSQLTAMIKEAEQAMKLTRDSDGPYHYADVIDEDLRMMETATHKLEQTWNDVYECFQTNSKFQSLPRKKVDCDEAKREQVKDIRNRYKARWDKVRKSWFSRSLESYINDLQELHPVMEQLAILVKDFKERYRLKKKEQGLIDFSDLEHYCLEVLMHESSTPGQMKPSAVARQYQEQFSEILVDEYQDTNLVQETILNLMAQGDEAGHLFMVGDVKQSIYRFRHAEPSLFISKYNRFAQDDNDEIRIDLSRNFRSRKQVLSACNFIFRQILDEEVGEMTYDKEAELIYSNSVYDEWSSDDQDVELYLIDNGEAELSSEDTGGEDFRDLEKAQQEARLYAEKIKEWIGQKGRPPLQVVDKQTETLRNVQYRDIVILLRSLTWAPAIVEELKQQGIPVYAELSTGYFEAIEVQVMLSLLKMIDNPQQDIPLASVLRSPIVGIDEEGLAKIRLALPNENYYHALSAYLAKGEDEHLKDRIKHFLTRLENWRKRARQGALSELIWQIYRETGYYDFVGGIPGGKQRQANLRALYDRARSYESTSFRGLFRFLRFIERMEERGEDLGAARALGEQEDVIRIMTIHKSKGLEFPVVIVGALDKPFNEQDLKEKYLLHKDYGIGVKYIDPEKRIMYPTLAHHALKLTKRREMLAEEMRILYVALTRAREKLLLVGCVNDLEKRKEKWNAIASHPDWILPPHERLEAASYLDWIATSLIRHRQGEPLRGEGSVIIAKDILYDDSSWNCEVIHASQLTDMEEAVKKRHDELWEAITEWKPFKEKGDFFDEVDRRLRYTYFYQDAAFHRAKQTVTELKRQREVKDEYSEDQLVRPFQRPIIRRPRFIQEKKTLSAAERGSAMHTVMQHIPLSRKHTEAEIKAFVEKLVDREFLTKEEAISIDISAILAFFDTSVGKLMLKTDHIEREIPFSLALPAHEVYTDWHSQSDERVLLQGVIDCLIRTDQGWILLDYKTDQLPEQITGANKRTLQQKYELQLSLYARAVEEIWGQAIHRKYLYFFDQSLLLELD</sequence>
<dbReference type="Pfam" id="PF13361">
    <property type="entry name" value="UvrD_C"/>
    <property type="match status" value="1"/>
</dbReference>
<feature type="domain" description="UvrD-like helicase ATP-binding" evidence="15">
    <location>
        <begin position="1"/>
        <end position="476"/>
    </location>
</feature>
<comment type="catalytic activity">
    <reaction evidence="12 13">
        <text>ATP + H2O = ADP + phosphate + H(+)</text>
        <dbReference type="Rhea" id="RHEA:13065"/>
        <dbReference type="ChEBI" id="CHEBI:15377"/>
        <dbReference type="ChEBI" id="CHEBI:15378"/>
        <dbReference type="ChEBI" id="CHEBI:30616"/>
        <dbReference type="ChEBI" id="CHEBI:43474"/>
        <dbReference type="ChEBI" id="CHEBI:456216"/>
        <dbReference type="EC" id="5.6.2.4"/>
    </reaction>
</comment>
<comment type="function">
    <text evidence="13">The heterodimer acts as both an ATP-dependent DNA helicase and an ATP-dependent, dual-direction single-stranded exonuclease. Recognizes the chi site generating a DNA molecule suitable for the initiation of homologous recombination. The AddA nuclease domain is required for chi fragment generation; this subunit has the helicase and 3' -&gt; 5' nuclease activities.</text>
</comment>
<dbReference type="EMBL" id="SMAN01000033">
    <property type="protein sequence ID" value="TCT16695.1"/>
    <property type="molecule type" value="Genomic_DNA"/>
</dbReference>
<evidence type="ECO:0000256" key="11">
    <source>
        <dbReference type="ARBA" id="ARBA00034617"/>
    </source>
</evidence>
<dbReference type="GO" id="GO:0003690">
    <property type="term" value="F:double-stranded DNA binding"/>
    <property type="evidence" value="ECO:0007669"/>
    <property type="project" value="UniProtKB-UniRule"/>
</dbReference>
<organism evidence="17 18">
    <name type="scientific">Melghiribacillus thermohalophilus</name>
    <dbReference type="NCBI Taxonomy" id="1324956"/>
    <lineage>
        <taxon>Bacteria</taxon>
        <taxon>Bacillati</taxon>
        <taxon>Bacillota</taxon>
        <taxon>Bacilli</taxon>
        <taxon>Bacillales</taxon>
        <taxon>Bacillaceae</taxon>
        <taxon>Melghiribacillus</taxon>
    </lineage>
</organism>
<evidence type="ECO:0000256" key="8">
    <source>
        <dbReference type="ARBA" id="ARBA00023125"/>
    </source>
</evidence>
<dbReference type="HAMAP" id="MF_01451">
    <property type="entry name" value="AddA"/>
    <property type="match status" value="1"/>
</dbReference>
<reference evidence="17 18" key="1">
    <citation type="submission" date="2019-03" db="EMBL/GenBank/DDBJ databases">
        <title>Genomic Encyclopedia of Type Strains, Phase IV (KMG-IV): sequencing the most valuable type-strain genomes for metagenomic binning, comparative biology and taxonomic classification.</title>
        <authorList>
            <person name="Goeker M."/>
        </authorList>
    </citation>
    <scope>NUCLEOTIDE SEQUENCE [LARGE SCALE GENOMIC DNA]</scope>
    <source>
        <strain evidence="17 18">DSM 25894</strain>
    </source>
</reference>
<name>A0A4R3MN81_9BACI</name>
<accession>A0A4R3MN81</accession>
<dbReference type="InterPro" id="IPR014017">
    <property type="entry name" value="DNA_helicase_UvrD-like_C"/>
</dbReference>
<evidence type="ECO:0000256" key="7">
    <source>
        <dbReference type="ARBA" id="ARBA00022840"/>
    </source>
</evidence>
<evidence type="ECO:0000256" key="12">
    <source>
        <dbReference type="ARBA" id="ARBA00048988"/>
    </source>
</evidence>
<dbReference type="EC" id="3.1.-.-" evidence="13"/>
<keyword evidence="7 13" id="KW-0067">ATP-binding</keyword>
<dbReference type="PROSITE" id="PS51198">
    <property type="entry name" value="UVRD_HELICASE_ATP_BIND"/>
    <property type="match status" value="1"/>
</dbReference>
<dbReference type="NCBIfam" id="TIGR02785">
    <property type="entry name" value="addA_Gpos"/>
    <property type="match status" value="1"/>
</dbReference>
<comment type="caution">
    <text evidence="17">The sequence shown here is derived from an EMBL/GenBank/DDBJ whole genome shotgun (WGS) entry which is preliminary data.</text>
</comment>
<keyword evidence="4 13" id="KW-0378">Hydrolase</keyword>
<dbReference type="Pfam" id="PF12705">
    <property type="entry name" value="PDDEXK_1"/>
    <property type="match status" value="1"/>
</dbReference>
<evidence type="ECO:0000259" key="16">
    <source>
        <dbReference type="PROSITE" id="PS51217"/>
    </source>
</evidence>
<dbReference type="Gene3D" id="3.40.50.300">
    <property type="entry name" value="P-loop containing nucleotide triphosphate hydrolases"/>
    <property type="match status" value="4"/>
</dbReference>
<keyword evidence="2 13" id="KW-0547">Nucleotide-binding</keyword>